<keyword evidence="3" id="KW-0540">Nuclease</keyword>
<dbReference type="Pfam" id="PF13392">
    <property type="entry name" value="HNH_3"/>
    <property type="match status" value="1"/>
</dbReference>
<dbReference type="EMBL" id="LT607751">
    <property type="protein sequence ID" value="SCG57820.1"/>
    <property type="molecule type" value="Genomic_DNA"/>
</dbReference>
<feature type="region of interest" description="Disordered" evidence="1">
    <location>
        <begin position="135"/>
        <end position="156"/>
    </location>
</feature>
<gene>
    <name evidence="3" type="ORF">GA0074704_3425</name>
</gene>
<name>A0A1C5IHI2_9ACTN</name>
<evidence type="ECO:0000256" key="1">
    <source>
        <dbReference type="SAM" id="MobiDB-lite"/>
    </source>
</evidence>
<proteinExistence type="predicted"/>
<evidence type="ECO:0000259" key="2">
    <source>
        <dbReference type="Pfam" id="PF13392"/>
    </source>
</evidence>
<keyword evidence="3" id="KW-0378">Hydrolase</keyword>
<dbReference type="InterPro" id="IPR003615">
    <property type="entry name" value="HNH_nuc"/>
</dbReference>
<feature type="domain" description="HNH nuclease" evidence="2">
    <location>
        <begin position="53"/>
        <end position="95"/>
    </location>
</feature>
<keyword evidence="3" id="KW-0255">Endonuclease</keyword>
<evidence type="ECO:0000313" key="4">
    <source>
        <dbReference type="Proteomes" id="UP000198210"/>
    </source>
</evidence>
<dbReference type="AlphaFoldDB" id="A0A1C5IHI2"/>
<dbReference type="InterPro" id="IPR044925">
    <property type="entry name" value="His-Me_finger_sf"/>
</dbReference>
<dbReference type="RefSeq" id="WP_088971428.1">
    <property type="nucleotide sequence ID" value="NZ_JBHLYF010000043.1"/>
</dbReference>
<reference evidence="3 4" key="1">
    <citation type="submission" date="2016-06" db="EMBL/GenBank/DDBJ databases">
        <authorList>
            <person name="Kjaerup R.B."/>
            <person name="Dalgaard T.S."/>
            <person name="Juul-Madsen H.R."/>
        </authorList>
    </citation>
    <scope>NUCLEOTIDE SEQUENCE [LARGE SCALE GENOMIC DNA]</scope>
    <source>
        <strain evidence="3 4">DSM 45097</strain>
    </source>
</reference>
<evidence type="ECO:0000313" key="3">
    <source>
        <dbReference type="EMBL" id="SCG57820.1"/>
    </source>
</evidence>
<keyword evidence="4" id="KW-1185">Reference proteome</keyword>
<organism evidence="3 4">
    <name type="scientific">Micromonospora siamensis</name>
    <dbReference type="NCBI Taxonomy" id="299152"/>
    <lineage>
        <taxon>Bacteria</taxon>
        <taxon>Bacillati</taxon>
        <taxon>Actinomycetota</taxon>
        <taxon>Actinomycetes</taxon>
        <taxon>Micromonosporales</taxon>
        <taxon>Micromonosporaceae</taxon>
        <taxon>Micromonospora</taxon>
    </lineage>
</organism>
<dbReference type="Proteomes" id="UP000198210">
    <property type="component" value="Chromosome I"/>
</dbReference>
<dbReference type="SUPFAM" id="SSF54060">
    <property type="entry name" value="His-Me finger endonucleases"/>
    <property type="match status" value="1"/>
</dbReference>
<sequence length="156" mass="17948">MLSQIRGLSGHFTEESLRSYLIGRSVRLDDGCLIVRGYGSRRGIHQKLAGRAWAHIAAYVVFLGGYDPDLNVHHLCGVPDCIEPTHLQQLTHAENCRGRAQPPQCRNGHDREIDPDTRRYRRVCRECNRQAQKRWRDRQSAEVARARAEYGRSRTD</sequence>
<feature type="compositionally biased region" description="Basic and acidic residues" evidence="1">
    <location>
        <begin position="137"/>
        <end position="156"/>
    </location>
</feature>
<accession>A0A1C5IHI2</accession>
<protein>
    <submittedName>
        <fullName evidence="3">HNH endonuclease</fullName>
    </submittedName>
</protein>
<dbReference type="GO" id="GO:0004519">
    <property type="term" value="F:endonuclease activity"/>
    <property type="evidence" value="ECO:0007669"/>
    <property type="project" value="UniProtKB-KW"/>
</dbReference>